<accession>A0AAD9TVQ7</accession>
<dbReference type="EMBL" id="JANJYI010000007">
    <property type="protein sequence ID" value="KAK2643076.1"/>
    <property type="molecule type" value="Genomic_DNA"/>
</dbReference>
<protein>
    <submittedName>
        <fullName evidence="1">Uncharacterized protein</fullName>
    </submittedName>
</protein>
<gene>
    <name evidence="1" type="ORF">Ddye_024839</name>
</gene>
<dbReference type="AlphaFoldDB" id="A0AAD9TVQ7"/>
<comment type="caution">
    <text evidence="1">The sequence shown here is derived from an EMBL/GenBank/DDBJ whole genome shotgun (WGS) entry which is preliminary data.</text>
</comment>
<dbReference type="Proteomes" id="UP001280121">
    <property type="component" value="Unassembled WGS sequence"/>
</dbReference>
<proteinExistence type="predicted"/>
<name>A0AAD9TVQ7_9ROSI</name>
<keyword evidence="2" id="KW-1185">Reference proteome</keyword>
<evidence type="ECO:0000313" key="1">
    <source>
        <dbReference type="EMBL" id="KAK2643076.1"/>
    </source>
</evidence>
<reference evidence="1" key="1">
    <citation type="journal article" date="2023" name="Plant J.">
        <title>Genome sequences and population genomics provide insights into the demographic history, inbreeding, and mutation load of two 'living fossil' tree species of Dipteronia.</title>
        <authorList>
            <person name="Feng Y."/>
            <person name="Comes H.P."/>
            <person name="Chen J."/>
            <person name="Zhu S."/>
            <person name="Lu R."/>
            <person name="Zhang X."/>
            <person name="Li P."/>
            <person name="Qiu J."/>
            <person name="Olsen K.M."/>
            <person name="Qiu Y."/>
        </authorList>
    </citation>
    <scope>NUCLEOTIDE SEQUENCE</scope>
    <source>
        <strain evidence="1">KIB01</strain>
    </source>
</reference>
<sequence>MPESEKSISSFCCQKPIKEVVAKEGAEEAGDRTFVFPELTSLTLHNLLELQCFYPGIHTTKWPMLEKLKTIGCGKTDVSKLFNIQKIISEDQPDIVGPEKVRDLLYFFLNC</sequence>
<evidence type="ECO:0000313" key="2">
    <source>
        <dbReference type="Proteomes" id="UP001280121"/>
    </source>
</evidence>
<organism evidence="1 2">
    <name type="scientific">Dipteronia dyeriana</name>
    <dbReference type="NCBI Taxonomy" id="168575"/>
    <lineage>
        <taxon>Eukaryota</taxon>
        <taxon>Viridiplantae</taxon>
        <taxon>Streptophyta</taxon>
        <taxon>Embryophyta</taxon>
        <taxon>Tracheophyta</taxon>
        <taxon>Spermatophyta</taxon>
        <taxon>Magnoliopsida</taxon>
        <taxon>eudicotyledons</taxon>
        <taxon>Gunneridae</taxon>
        <taxon>Pentapetalae</taxon>
        <taxon>rosids</taxon>
        <taxon>malvids</taxon>
        <taxon>Sapindales</taxon>
        <taxon>Sapindaceae</taxon>
        <taxon>Hippocastanoideae</taxon>
        <taxon>Acereae</taxon>
        <taxon>Dipteronia</taxon>
    </lineage>
</organism>